<dbReference type="EMBL" id="GG680322">
    <property type="protein sequence ID" value="EER06872.1"/>
    <property type="molecule type" value="Genomic_DNA"/>
</dbReference>
<accession>C5L8S2</accession>
<protein>
    <recommendedName>
        <fullName evidence="5">subtilisin</fullName>
        <ecNumber evidence="5">3.4.21.62</ecNumber>
    </recommendedName>
</protein>
<evidence type="ECO:0000259" key="7">
    <source>
        <dbReference type="Pfam" id="PF00082"/>
    </source>
</evidence>
<dbReference type="MEROPS" id="S08.041"/>
<dbReference type="InterPro" id="IPR023828">
    <property type="entry name" value="Peptidase_S8_Ser-AS"/>
</dbReference>
<dbReference type="Gene3D" id="3.40.50.200">
    <property type="entry name" value="Peptidase S8/S53 domain"/>
    <property type="match status" value="1"/>
</dbReference>
<dbReference type="OrthoDB" id="206201at2759"/>
<evidence type="ECO:0000256" key="2">
    <source>
        <dbReference type="ARBA" id="ARBA00022801"/>
    </source>
</evidence>
<dbReference type="PROSITE" id="PS51892">
    <property type="entry name" value="SUBTILASE"/>
    <property type="match status" value="1"/>
</dbReference>
<proteinExistence type="inferred from homology"/>
<evidence type="ECO:0000256" key="6">
    <source>
        <dbReference type="PROSITE-ProRule" id="PRU01240"/>
    </source>
</evidence>
<dbReference type="Pfam" id="PF00082">
    <property type="entry name" value="Peptidase_S8"/>
    <property type="match status" value="1"/>
</dbReference>
<name>C5L8S2_PERM5</name>
<dbReference type="RefSeq" id="XP_002775056.1">
    <property type="nucleotide sequence ID" value="XM_002775010.1"/>
</dbReference>
<dbReference type="PROSITE" id="PS00138">
    <property type="entry name" value="SUBTILASE_SER"/>
    <property type="match status" value="1"/>
</dbReference>
<comment type="similarity">
    <text evidence="6">Belongs to the peptidase S8 family.</text>
</comment>
<dbReference type="InterPro" id="IPR036852">
    <property type="entry name" value="Peptidase_S8/S53_dom_sf"/>
</dbReference>
<dbReference type="GO" id="GO:0006508">
    <property type="term" value="P:proteolysis"/>
    <property type="evidence" value="ECO:0007669"/>
    <property type="project" value="UniProtKB-KW"/>
</dbReference>
<dbReference type="AlphaFoldDB" id="C5L8S2"/>
<evidence type="ECO:0000256" key="1">
    <source>
        <dbReference type="ARBA" id="ARBA00022670"/>
    </source>
</evidence>
<dbReference type="InParanoid" id="C5L8S2"/>
<keyword evidence="1" id="KW-0645">Protease</keyword>
<comment type="caution">
    <text evidence="6">Lacks conserved residue(s) required for the propagation of feature annotation.</text>
</comment>
<comment type="catalytic activity">
    <reaction evidence="4">
        <text>Hydrolysis of proteins with broad specificity for peptide bonds, and a preference for a large uncharged residue in P1. Hydrolyzes peptide amides.</text>
        <dbReference type="EC" id="3.4.21.62"/>
    </reaction>
</comment>
<keyword evidence="9" id="KW-1185">Reference proteome</keyword>
<feature type="domain" description="Peptidase S8/S53" evidence="7">
    <location>
        <begin position="2"/>
        <end position="47"/>
    </location>
</feature>
<feature type="non-terminal residue" evidence="8">
    <location>
        <position position="78"/>
    </location>
</feature>
<evidence type="ECO:0000256" key="5">
    <source>
        <dbReference type="ARBA" id="ARBA00023619"/>
    </source>
</evidence>
<keyword evidence="3" id="KW-0720">Serine protease</keyword>
<reference evidence="8 9" key="1">
    <citation type="submission" date="2008-07" db="EMBL/GenBank/DDBJ databases">
        <authorList>
            <person name="El-Sayed N."/>
            <person name="Caler E."/>
            <person name="Inman J."/>
            <person name="Amedeo P."/>
            <person name="Hass B."/>
            <person name="Wortman J."/>
        </authorList>
    </citation>
    <scope>NUCLEOTIDE SEQUENCE [LARGE SCALE GENOMIC DNA]</scope>
    <source>
        <strain evidence="9">ATCC 50983 / TXsc</strain>
    </source>
</reference>
<evidence type="ECO:0000313" key="8">
    <source>
        <dbReference type="EMBL" id="EER06872.1"/>
    </source>
</evidence>
<dbReference type="SUPFAM" id="SSF52743">
    <property type="entry name" value="Subtilisin-like"/>
    <property type="match status" value="1"/>
</dbReference>
<dbReference type="Proteomes" id="UP000007800">
    <property type="component" value="Unassembled WGS sequence"/>
</dbReference>
<keyword evidence="2" id="KW-0378">Hydrolase</keyword>
<evidence type="ECO:0000256" key="3">
    <source>
        <dbReference type="ARBA" id="ARBA00022825"/>
    </source>
</evidence>
<dbReference type="GO" id="GO:0004252">
    <property type="term" value="F:serine-type endopeptidase activity"/>
    <property type="evidence" value="ECO:0007669"/>
    <property type="project" value="UniProtKB-EC"/>
</dbReference>
<gene>
    <name evidence="8" type="ORF">Pmar_PMAR000634</name>
</gene>
<dbReference type="EC" id="3.4.21.62" evidence="5"/>
<dbReference type="GeneID" id="9057063"/>
<sequence>MPRGSYGYMSGTSMSTPTTAGVAALLATLGLKGQDITDIIINSRTTGIPNEFNLSDIGEVDTLKAVQMALKQVISFAA</sequence>
<dbReference type="InterPro" id="IPR000209">
    <property type="entry name" value="Peptidase_S8/S53_dom"/>
</dbReference>
<evidence type="ECO:0000256" key="4">
    <source>
        <dbReference type="ARBA" id="ARBA00023529"/>
    </source>
</evidence>
<organism evidence="9">
    <name type="scientific">Perkinsus marinus (strain ATCC 50983 / TXsc)</name>
    <dbReference type="NCBI Taxonomy" id="423536"/>
    <lineage>
        <taxon>Eukaryota</taxon>
        <taxon>Sar</taxon>
        <taxon>Alveolata</taxon>
        <taxon>Perkinsozoa</taxon>
        <taxon>Perkinsea</taxon>
        <taxon>Perkinsida</taxon>
        <taxon>Perkinsidae</taxon>
        <taxon>Perkinsus</taxon>
    </lineage>
</organism>
<evidence type="ECO:0000313" key="9">
    <source>
        <dbReference type="Proteomes" id="UP000007800"/>
    </source>
</evidence>